<keyword evidence="2" id="KW-1185">Reference proteome</keyword>
<accession>A0A7E4VA09</accession>
<evidence type="ECO:0000313" key="3">
    <source>
        <dbReference type="WBParaSite" id="Pan_g1792.t1"/>
    </source>
</evidence>
<reference evidence="3" key="2">
    <citation type="submission" date="2020-10" db="UniProtKB">
        <authorList>
            <consortium name="WormBaseParasite"/>
        </authorList>
    </citation>
    <scope>IDENTIFICATION</scope>
</reference>
<dbReference type="WBParaSite" id="Pan_g1792.t1">
    <property type="protein sequence ID" value="Pan_g1792.t1"/>
    <property type="gene ID" value="Pan_g1792"/>
</dbReference>
<reference evidence="2" key="1">
    <citation type="journal article" date="2013" name="Genetics">
        <title>The draft genome and transcriptome of Panagrellus redivivus are shaped by the harsh demands of a free-living lifestyle.</title>
        <authorList>
            <person name="Srinivasan J."/>
            <person name="Dillman A.R."/>
            <person name="Macchietto M.G."/>
            <person name="Heikkinen L."/>
            <person name="Lakso M."/>
            <person name="Fracchia K.M."/>
            <person name="Antoshechkin I."/>
            <person name="Mortazavi A."/>
            <person name="Wong G."/>
            <person name="Sternberg P.W."/>
        </authorList>
    </citation>
    <scope>NUCLEOTIDE SEQUENCE [LARGE SCALE GENOMIC DNA]</scope>
    <source>
        <strain evidence="2">MT8872</strain>
    </source>
</reference>
<dbReference type="Proteomes" id="UP000492821">
    <property type="component" value="Unassembled WGS sequence"/>
</dbReference>
<organism evidence="2 3">
    <name type="scientific">Panagrellus redivivus</name>
    <name type="common">Microworm</name>
    <dbReference type="NCBI Taxonomy" id="6233"/>
    <lineage>
        <taxon>Eukaryota</taxon>
        <taxon>Metazoa</taxon>
        <taxon>Ecdysozoa</taxon>
        <taxon>Nematoda</taxon>
        <taxon>Chromadorea</taxon>
        <taxon>Rhabditida</taxon>
        <taxon>Tylenchina</taxon>
        <taxon>Panagrolaimomorpha</taxon>
        <taxon>Panagrolaimoidea</taxon>
        <taxon>Panagrolaimidae</taxon>
        <taxon>Panagrellus</taxon>
    </lineage>
</organism>
<feature type="compositionally biased region" description="Low complexity" evidence="1">
    <location>
        <begin position="89"/>
        <end position="101"/>
    </location>
</feature>
<evidence type="ECO:0000256" key="1">
    <source>
        <dbReference type="SAM" id="MobiDB-lite"/>
    </source>
</evidence>
<sequence length="288" mass="31819">MSAPHSGRVVRQIPMWDHFTLEDDRSKCNLCPATFSKHDRLAVFKAHLKNKHRIDVDVNDVSPSPTPTSTPRRRGLRSSTMRPMCYAESPPLRSPSHSPSPTASQEADPDYLGTQATVATQSSQRSEATVATQSTQRSYTPVKQLSGDESEDNNEAPTRSASPAGPPSVFTLEDSDTDTPPPPPKKRRRTSGSQNNNVANKPFDSWRDDSSWIVKKAEARDLDVRFVKNKIEITQDGGKSLIFHIKDAFVVVKTLDSDGDLEKEDKWQKGAGFVALVLGTIDVTFAFL</sequence>
<dbReference type="AlphaFoldDB" id="A0A7E4VA09"/>
<protein>
    <submittedName>
        <fullName evidence="3">BED-type domain-containing protein</fullName>
    </submittedName>
</protein>
<feature type="compositionally biased region" description="Polar residues" evidence="1">
    <location>
        <begin position="114"/>
        <end position="143"/>
    </location>
</feature>
<proteinExistence type="predicted"/>
<evidence type="ECO:0000313" key="2">
    <source>
        <dbReference type="Proteomes" id="UP000492821"/>
    </source>
</evidence>
<feature type="region of interest" description="Disordered" evidence="1">
    <location>
        <begin position="57"/>
        <end position="204"/>
    </location>
</feature>
<name>A0A7E4VA09_PANRE</name>